<sequence length="85" mass="9833">MGHYEAAGVEKIPKYGARRRRKRYAGKRKKGSRRKKLNVSATTTYSKLAKPSRDPFVQFLQRCKQKHRDWTITKIAVEGTRNGAL</sequence>
<evidence type="ECO:0000256" key="1">
    <source>
        <dbReference type="SAM" id="MobiDB-lite"/>
    </source>
</evidence>
<name>A0A8K0GN07_IGNLU</name>
<evidence type="ECO:0000313" key="3">
    <source>
        <dbReference type="Proteomes" id="UP000801492"/>
    </source>
</evidence>
<dbReference type="Proteomes" id="UP000801492">
    <property type="component" value="Unassembled WGS sequence"/>
</dbReference>
<gene>
    <name evidence="2" type="ORF">ILUMI_02641</name>
</gene>
<organism evidence="2 3">
    <name type="scientific">Ignelater luminosus</name>
    <name type="common">Cucubano</name>
    <name type="synonym">Pyrophorus luminosus</name>
    <dbReference type="NCBI Taxonomy" id="2038154"/>
    <lineage>
        <taxon>Eukaryota</taxon>
        <taxon>Metazoa</taxon>
        <taxon>Ecdysozoa</taxon>
        <taxon>Arthropoda</taxon>
        <taxon>Hexapoda</taxon>
        <taxon>Insecta</taxon>
        <taxon>Pterygota</taxon>
        <taxon>Neoptera</taxon>
        <taxon>Endopterygota</taxon>
        <taxon>Coleoptera</taxon>
        <taxon>Polyphaga</taxon>
        <taxon>Elateriformia</taxon>
        <taxon>Elateroidea</taxon>
        <taxon>Elateridae</taxon>
        <taxon>Agrypninae</taxon>
        <taxon>Pyrophorini</taxon>
        <taxon>Ignelater</taxon>
    </lineage>
</organism>
<feature type="region of interest" description="Disordered" evidence="1">
    <location>
        <begin position="1"/>
        <end position="42"/>
    </location>
</feature>
<accession>A0A8K0GN07</accession>
<feature type="compositionally biased region" description="Basic residues" evidence="1">
    <location>
        <begin position="16"/>
        <end position="37"/>
    </location>
</feature>
<keyword evidence="3" id="KW-1185">Reference proteome</keyword>
<proteinExistence type="predicted"/>
<comment type="caution">
    <text evidence="2">The sequence shown here is derived from an EMBL/GenBank/DDBJ whole genome shotgun (WGS) entry which is preliminary data.</text>
</comment>
<dbReference type="EMBL" id="VTPC01000996">
    <property type="protein sequence ID" value="KAF2903568.1"/>
    <property type="molecule type" value="Genomic_DNA"/>
</dbReference>
<evidence type="ECO:0000313" key="2">
    <source>
        <dbReference type="EMBL" id="KAF2903568.1"/>
    </source>
</evidence>
<reference evidence="2" key="1">
    <citation type="submission" date="2019-08" db="EMBL/GenBank/DDBJ databases">
        <title>The genome of the North American firefly Photinus pyralis.</title>
        <authorList>
            <consortium name="Photinus pyralis genome working group"/>
            <person name="Fallon T.R."/>
            <person name="Sander Lower S.E."/>
            <person name="Weng J.-K."/>
        </authorList>
    </citation>
    <scope>NUCLEOTIDE SEQUENCE</scope>
    <source>
        <strain evidence="2">TRF0915ILg1</strain>
        <tissue evidence="2">Whole body</tissue>
    </source>
</reference>
<protein>
    <submittedName>
        <fullName evidence="2">Uncharacterized protein</fullName>
    </submittedName>
</protein>
<dbReference type="AlphaFoldDB" id="A0A8K0GN07"/>